<evidence type="ECO:0008006" key="3">
    <source>
        <dbReference type="Google" id="ProtNLM"/>
    </source>
</evidence>
<dbReference type="AlphaFoldDB" id="A0A8S1DVY6"/>
<dbReference type="InterPro" id="IPR016187">
    <property type="entry name" value="CTDL_fold"/>
</dbReference>
<evidence type="ECO:0000313" key="1">
    <source>
        <dbReference type="EMBL" id="CAB3386645.1"/>
    </source>
</evidence>
<reference evidence="1 2" key="1">
    <citation type="submission" date="2020-04" db="EMBL/GenBank/DDBJ databases">
        <authorList>
            <person name="Alioto T."/>
            <person name="Alioto T."/>
            <person name="Gomez Garrido J."/>
        </authorList>
    </citation>
    <scope>NUCLEOTIDE SEQUENCE [LARGE SCALE GENOMIC DNA]</scope>
</reference>
<protein>
    <recommendedName>
        <fullName evidence="3">C-type lectin domain-containing protein</fullName>
    </recommendedName>
</protein>
<keyword evidence="2" id="KW-1185">Reference proteome</keyword>
<proteinExistence type="predicted"/>
<name>A0A8S1DVY6_9INSE</name>
<dbReference type="Proteomes" id="UP000494165">
    <property type="component" value="Unassembled WGS sequence"/>
</dbReference>
<sequence length="237" mass="26768">MWMLLLLIVSAANASSRKDKIFQLIIKLQNLTGRLDLPELKASATPTIKPMTAKTNPPEYVNFAKRLNFSNSDETKKYCSEAVCPQVSCKLVNVVTYGKLRKSVPVPKIYSMRNRTVKSHDRSLLHVQFDNVLGFNSPDHLTIFEDTLKAEKKSKGVFWTSGIFSKECDAYIWCPEMEIIGETPLMKWRKGFPNREFGDCLAVQTSQDSPDDNGLFNQNCSAVNFHVCYGSPEVMAD</sequence>
<comment type="caution">
    <text evidence="1">The sequence shown here is derived from an EMBL/GenBank/DDBJ whole genome shotgun (WGS) entry which is preliminary data.</text>
</comment>
<dbReference type="EMBL" id="CADEPI010000498">
    <property type="protein sequence ID" value="CAB3386645.1"/>
    <property type="molecule type" value="Genomic_DNA"/>
</dbReference>
<evidence type="ECO:0000313" key="2">
    <source>
        <dbReference type="Proteomes" id="UP000494165"/>
    </source>
</evidence>
<gene>
    <name evidence="1" type="ORF">CLODIP_2_CD03185</name>
</gene>
<organism evidence="1 2">
    <name type="scientific">Cloeon dipterum</name>
    <dbReference type="NCBI Taxonomy" id="197152"/>
    <lineage>
        <taxon>Eukaryota</taxon>
        <taxon>Metazoa</taxon>
        <taxon>Ecdysozoa</taxon>
        <taxon>Arthropoda</taxon>
        <taxon>Hexapoda</taxon>
        <taxon>Insecta</taxon>
        <taxon>Pterygota</taxon>
        <taxon>Palaeoptera</taxon>
        <taxon>Ephemeroptera</taxon>
        <taxon>Pisciforma</taxon>
        <taxon>Baetidae</taxon>
        <taxon>Cloeon</taxon>
    </lineage>
</organism>
<accession>A0A8S1DVY6</accession>
<dbReference type="SUPFAM" id="SSF56436">
    <property type="entry name" value="C-type lectin-like"/>
    <property type="match status" value="1"/>
</dbReference>